<reference evidence="2 3" key="1">
    <citation type="submission" date="2024-11" db="EMBL/GenBank/DDBJ databases">
        <title>Adaptive evolution of stress response genes in parasites aligns with host niche diversity.</title>
        <authorList>
            <person name="Hahn C."/>
            <person name="Resl P."/>
        </authorList>
    </citation>
    <scope>NUCLEOTIDE SEQUENCE [LARGE SCALE GENOMIC DNA]</scope>
    <source>
        <strain evidence="2">EGGRZ-B1_66</strain>
        <tissue evidence="2">Body</tissue>
    </source>
</reference>
<name>A0ABD2QIK6_9PLAT</name>
<comment type="caution">
    <text evidence="2">The sequence shown here is derived from an EMBL/GenBank/DDBJ whole genome shotgun (WGS) entry which is preliminary data.</text>
</comment>
<evidence type="ECO:0000313" key="3">
    <source>
        <dbReference type="Proteomes" id="UP001626550"/>
    </source>
</evidence>
<dbReference type="PANTHER" id="PTHR24135">
    <property type="entry name" value="SH3 AND MULTIPLE ANKYRIN REPEAT DOMAINS PROTEIN"/>
    <property type="match status" value="1"/>
</dbReference>
<dbReference type="EMBL" id="JBJKFK010000141">
    <property type="protein sequence ID" value="KAL3319375.1"/>
    <property type="molecule type" value="Genomic_DNA"/>
</dbReference>
<dbReference type="SMART" id="SM00248">
    <property type="entry name" value="ANK"/>
    <property type="match status" value="5"/>
</dbReference>
<dbReference type="InterPro" id="IPR002110">
    <property type="entry name" value="Ankyrin_rpt"/>
</dbReference>
<evidence type="ECO:0000256" key="1">
    <source>
        <dbReference type="PROSITE-ProRule" id="PRU00023"/>
    </source>
</evidence>
<dbReference type="PROSITE" id="PS50297">
    <property type="entry name" value="ANK_REP_REGION"/>
    <property type="match status" value="2"/>
</dbReference>
<organism evidence="2 3">
    <name type="scientific">Cichlidogyrus casuarinus</name>
    <dbReference type="NCBI Taxonomy" id="1844966"/>
    <lineage>
        <taxon>Eukaryota</taxon>
        <taxon>Metazoa</taxon>
        <taxon>Spiralia</taxon>
        <taxon>Lophotrochozoa</taxon>
        <taxon>Platyhelminthes</taxon>
        <taxon>Monogenea</taxon>
        <taxon>Monopisthocotylea</taxon>
        <taxon>Dactylogyridea</taxon>
        <taxon>Ancyrocephalidae</taxon>
        <taxon>Cichlidogyrus</taxon>
    </lineage>
</organism>
<keyword evidence="3" id="KW-1185">Reference proteome</keyword>
<accession>A0ABD2QIK6</accession>
<proteinExistence type="predicted"/>
<dbReference type="PROSITE" id="PS50088">
    <property type="entry name" value="ANK_REPEAT"/>
    <property type="match status" value="3"/>
</dbReference>
<dbReference type="Proteomes" id="UP001626550">
    <property type="component" value="Unassembled WGS sequence"/>
</dbReference>
<protein>
    <submittedName>
        <fullName evidence="2">Uncharacterized protein</fullName>
    </submittedName>
</protein>
<feature type="repeat" description="ANK" evidence="1">
    <location>
        <begin position="242"/>
        <end position="276"/>
    </location>
</feature>
<dbReference type="AlphaFoldDB" id="A0ABD2QIK6"/>
<dbReference type="Gene3D" id="1.25.40.20">
    <property type="entry name" value="Ankyrin repeat-containing domain"/>
    <property type="match status" value="1"/>
</dbReference>
<dbReference type="SUPFAM" id="SSF48403">
    <property type="entry name" value="Ankyrin repeat"/>
    <property type="match status" value="1"/>
</dbReference>
<keyword evidence="1" id="KW-0040">ANK repeat</keyword>
<dbReference type="InterPro" id="IPR036770">
    <property type="entry name" value="Ankyrin_rpt-contain_sf"/>
</dbReference>
<evidence type="ECO:0000313" key="2">
    <source>
        <dbReference type="EMBL" id="KAL3319375.1"/>
    </source>
</evidence>
<dbReference type="InterPro" id="IPR051569">
    <property type="entry name" value="SHANK"/>
</dbReference>
<sequence length="401" mass="44089">MANTDDDSGQFSAGSSVRINQGNILGLGHPTLAKTQVNIVIFDLPNNGKVTYEIVGDCHISDLKLTILKKYSTYLIDAQNYALYIPPSCGKFGKYLEEERTLRDYISDSSDIDLEFVYKQRINFGQVDPLKSNLSPHLVRSAQRSIIKAIHSGNAKKVSKVLGKGLDPNFHCPFTSETPLTMAVLKNCSKEIFAELINGGAHKDFKNRDGNTPLHVAVIANKLSAVKDLLDFGQSPNCFNNDGLTPLFLAICNSRTDEKIINELLFNYADIGIIDIGGMQEIHHAAKIDVSTALNLLITYGADVNARCISEKPVDCASLNINKAFVIGGDTPLHVASRFSSFQAVTALLSRGADPRILNDYQESAISIAERNKDYLLAGTLKTYTGLQFSKYLYAPYLRSR</sequence>
<feature type="repeat" description="ANK" evidence="1">
    <location>
        <begin position="328"/>
        <end position="360"/>
    </location>
</feature>
<dbReference type="Pfam" id="PF12796">
    <property type="entry name" value="Ank_2"/>
    <property type="match status" value="1"/>
</dbReference>
<gene>
    <name evidence="2" type="ORF">Ciccas_001950</name>
</gene>
<dbReference type="PANTHER" id="PTHR24135:SF28">
    <property type="entry name" value="LD13733P"/>
    <property type="match status" value="1"/>
</dbReference>
<dbReference type="Pfam" id="PF00023">
    <property type="entry name" value="Ank"/>
    <property type="match status" value="1"/>
</dbReference>
<dbReference type="PRINTS" id="PR01415">
    <property type="entry name" value="ANKYRIN"/>
</dbReference>
<feature type="repeat" description="ANK" evidence="1">
    <location>
        <begin position="209"/>
        <end position="241"/>
    </location>
</feature>